<dbReference type="InterPro" id="IPR036388">
    <property type="entry name" value="WH-like_DNA-bd_sf"/>
</dbReference>
<protein>
    <recommendedName>
        <fullName evidence="4">Terminase small subunit</fullName>
    </recommendedName>
</protein>
<dbReference type="Proteomes" id="UP001500604">
    <property type="component" value="Unassembled WGS sequence"/>
</dbReference>
<reference evidence="3" key="1">
    <citation type="journal article" date="2019" name="Int. J. Syst. Evol. Microbiol.">
        <title>The Global Catalogue of Microorganisms (GCM) 10K type strain sequencing project: providing services to taxonomists for standard genome sequencing and annotation.</title>
        <authorList>
            <consortium name="The Broad Institute Genomics Platform"/>
            <consortium name="The Broad Institute Genome Sequencing Center for Infectious Disease"/>
            <person name="Wu L."/>
            <person name="Ma J."/>
        </authorList>
    </citation>
    <scope>NUCLEOTIDE SEQUENCE [LARGE SCALE GENOMIC DNA]</scope>
    <source>
        <strain evidence="3">JCM 17805</strain>
    </source>
</reference>
<feature type="compositionally biased region" description="Polar residues" evidence="1">
    <location>
        <begin position="1"/>
        <end position="13"/>
    </location>
</feature>
<dbReference type="EMBL" id="BAABFL010000474">
    <property type="protein sequence ID" value="GAA4652383.1"/>
    <property type="molecule type" value="Genomic_DNA"/>
</dbReference>
<gene>
    <name evidence="2" type="ORF">GCM10023116_46670</name>
</gene>
<sequence>MGKSQQTLTTWQKNGMPISSDGANGTANLYDTEEIIQWMISREIERRIADHGGDMGDWFDYEKERARLTHHQANIAGLDEEVKRGRLIPADVVESAWVDFVAAFRAKVLSIPTKAAHQFITLSDLNQIQDCLKEHLFEALAELADYDPEHYGIEPVAPCGADGSAAA</sequence>
<organism evidence="2 3">
    <name type="scientific">Kistimonas scapharcae</name>
    <dbReference type="NCBI Taxonomy" id="1036133"/>
    <lineage>
        <taxon>Bacteria</taxon>
        <taxon>Pseudomonadati</taxon>
        <taxon>Pseudomonadota</taxon>
        <taxon>Gammaproteobacteria</taxon>
        <taxon>Oceanospirillales</taxon>
        <taxon>Endozoicomonadaceae</taxon>
        <taxon>Kistimonas</taxon>
    </lineage>
</organism>
<feature type="region of interest" description="Disordered" evidence="1">
    <location>
        <begin position="1"/>
        <end position="25"/>
    </location>
</feature>
<accession>A0ABP8V809</accession>
<dbReference type="InterPro" id="IPR010906">
    <property type="entry name" value="Phage_lambda_Nu1_terminase-ssu"/>
</dbReference>
<name>A0ABP8V809_9GAMM</name>
<dbReference type="Gene3D" id="1.10.10.10">
    <property type="entry name" value="Winged helix-like DNA-binding domain superfamily/Winged helix DNA-binding domain"/>
    <property type="match status" value="1"/>
</dbReference>
<dbReference type="Pfam" id="PF07471">
    <property type="entry name" value="Phage_Nu1"/>
    <property type="match status" value="1"/>
</dbReference>
<evidence type="ECO:0000256" key="1">
    <source>
        <dbReference type="SAM" id="MobiDB-lite"/>
    </source>
</evidence>
<proteinExistence type="predicted"/>
<dbReference type="InterPro" id="IPR009061">
    <property type="entry name" value="DNA-bd_dom_put_sf"/>
</dbReference>
<comment type="caution">
    <text evidence="2">The sequence shown here is derived from an EMBL/GenBank/DDBJ whole genome shotgun (WGS) entry which is preliminary data.</text>
</comment>
<dbReference type="SUPFAM" id="SSF46955">
    <property type="entry name" value="Putative DNA-binding domain"/>
    <property type="match status" value="1"/>
</dbReference>
<evidence type="ECO:0000313" key="3">
    <source>
        <dbReference type="Proteomes" id="UP001500604"/>
    </source>
</evidence>
<evidence type="ECO:0008006" key="4">
    <source>
        <dbReference type="Google" id="ProtNLM"/>
    </source>
</evidence>
<evidence type="ECO:0000313" key="2">
    <source>
        <dbReference type="EMBL" id="GAA4652383.1"/>
    </source>
</evidence>
<keyword evidence="3" id="KW-1185">Reference proteome</keyword>